<dbReference type="PROSITE" id="PS00092">
    <property type="entry name" value="N6_MTASE"/>
    <property type="match status" value="1"/>
</dbReference>
<dbReference type="InterPro" id="IPR004398">
    <property type="entry name" value="RNA_MeTrfase_RsmD"/>
</dbReference>
<evidence type="ECO:0000256" key="1">
    <source>
        <dbReference type="ARBA" id="ARBA00022603"/>
    </source>
</evidence>
<protein>
    <submittedName>
        <fullName evidence="3">16S rRNA (Guanine(966)-N(2))-methyltransferase RsmD</fullName>
    </submittedName>
</protein>
<dbReference type="InterPro" id="IPR002052">
    <property type="entry name" value="DNA_methylase_N6_adenine_CS"/>
</dbReference>
<dbReference type="PIRSF" id="PIRSF004553">
    <property type="entry name" value="CHP00095"/>
    <property type="match status" value="1"/>
</dbReference>
<keyword evidence="1 3" id="KW-0489">Methyltransferase</keyword>
<organism evidence="3 4">
    <name type="scientific">Ancylobacter novellus</name>
    <name type="common">Thiobacillus novellus</name>
    <dbReference type="NCBI Taxonomy" id="921"/>
    <lineage>
        <taxon>Bacteria</taxon>
        <taxon>Pseudomonadati</taxon>
        <taxon>Pseudomonadota</taxon>
        <taxon>Alphaproteobacteria</taxon>
        <taxon>Hyphomicrobiales</taxon>
        <taxon>Xanthobacteraceae</taxon>
        <taxon>Ancylobacter</taxon>
    </lineage>
</organism>
<dbReference type="SUPFAM" id="SSF53335">
    <property type="entry name" value="S-adenosyl-L-methionine-dependent methyltransferases"/>
    <property type="match status" value="1"/>
</dbReference>
<dbReference type="Proteomes" id="UP000249577">
    <property type="component" value="Unassembled WGS sequence"/>
</dbReference>
<dbReference type="GO" id="GO:0031167">
    <property type="term" value="P:rRNA methylation"/>
    <property type="evidence" value="ECO:0007669"/>
    <property type="project" value="InterPro"/>
</dbReference>
<dbReference type="PANTHER" id="PTHR43542:SF1">
    <property type="entry name" value="METHYLTRANSFERASE"/>
    <property type="match status" value="1"/>
</dbReference>
<dbReference type="GO" id="GO:0008168">
    <property type="term" value="F:methyltransferase activity"/>
    <property type="evidence" value="ECO:0007669"/>
    <property type="project" value="UniProtKB-KW"/>
</dbReference>
<dbReference type="AlphaFoldDB" id="A0A2W5M904"/>
<dbReference type="InterPro" id="IPR029063">
    <property type="entry name" value="SAM-dependent_MTases_sf"/>
</dbReference>
<dbReference type="GO" id="GO:0003676">
    <property type="term" value="F:nucleic acid binding"/>
    <property type="evidence" value="ECO:0007669"/>
    <property type="project" value="InterPro"/>
</dbReference>
<sequence>MRIVGGKFRGRALKGPAADSRAIRPTTDRLREAVFNVLAHAYDDPCENARALDLFAGTGALGLEAMSRGARICLFVDDGAEARACLRANVEALGLGGQTKIFRRDATTLGPAVTQGPFDLVFADPPYGRGLGERALASARDGGWLAPGALVVWEEAADAGIAAPEGFETLETRVYADTAVRFLRAA</sequence>
<proteinExistence type="predicted"/>
<gene>
    <name evidence="3" type="primary">rsmD</name>
    <name evidence="3" type="ORF">DI565_10485</name>
</gene>
<comment type="caution">
    <text evidence="3">The sequence shown here is derived from an EMBL/GenBank/DDBJ whole genome shotgun (WGS) entry which is preliminary data.</text>
</comment>
<accession>A0A2W5M904</accession>
<dbReference type="EMBL" id="QFPN01000004">
    <property type="protein sequence ID" value="PZQ16277.1"/>
    <property type="molecule type" value="Genomic_DNA"/>
</dbReference>
<evidence type="ECO:0000313" key="3">
    <source>
        <dbReference type="EMBL" id="PZQ16277.1"/>
    </source>
</evidence>
<evidence type="ECO:0000313" key="4">
    <source>
        <dbReference type="Proteomes" id="UP000249577"/>
    </source>
</evidence>
<dbReference type="Gene3D" id="3.40.50.150">
    <property type="entry name" value="Vaccinia Virus protein VP39"/>
    <property type="match status" value="1"/>
</dbReference>
<keyword evidence="2 3" id="KW-0808">Transferase</keyword>
<evidence type="ECO:0000256" key="2">
    <source>
        <dbReference type="ARBA" id="ARBA00022679"/>
    </source>
</evidence>
<reference evidence="3 4" key="1">
    <citation type="submission" date="2017-08" db="EMBL/GenBank/DDBJ databases">
        <title>Infants hospitalized years apart are colonized by the same room-sourced microbial strains.</title>
        <authorList>
            <person name="Brooks B."/>
            <person name="Olm M.R."/>
            <person name="Firek B.A."/>
            <person name="Baker R."/>
            <person name="Thomas B.C."/>
            <person name="Morowitz M.J."/>
            <person name="Banfield J.F."/>
        </authorList>
    </citation>
    <scope>NUCLEOTIDE SEQUENCE [LARGE SCALE GENOMIC DNA]</scope>
    <source>
        <strain evidence="3">S2_005_003_R2_43</strain>
    </source>
</reference>
<dbReference type="CDD" id="cd02440">
    <property type="entry name" value="AdoMet_MTases"/>
    <property type="match status" value="1"/>
</dbReference>
<dbReference type="PANTHER" id="PTHR43542">
    <property type="entry name" value="METHYLTRANSFERASE"/>
    <property type="match status" value="1"/>
</dbReference>
<dbReference type="Pfam" id="PF03602">
    <property type="entry name" value="Cons_hypoth95"/>
    <property type="match status" value="1"/>
</dbReference>
<name>A0A2W5M904_ANCNO</name>
<dbReference type="NCBIfam" id="TIGR00095">
    <property type="entry name" value="16S rRNA (guanine(966)-N(2))-methyltransferase RsmD"/>
    <property type="match status" value="1"/>
</dbReference>